<dbReference type="Pfam" id="PF00076">
    <property type="entry name" value="RRM_1"/>
    <property type="match status" value="2"/>
</dbReference>
<comment type="caution">
    <text evidence="4">The sequence shown here is derived from an EMBL/GenBank/DDBJ whole genome shotgun (WGS) entry which is preliminary data.</text>
</comment>
<dbReference type="SMART" id="SM00360">
    <property type="entry name" value="RRM"/>
    <property type="match status" value="2"/>
</dbReference>
<dbReference type="GO" id="GO:0003723">
    <property type="term" value="F:RNA binding"/>
    <property type="evidence" value="ECO:0007669"/>
    <property type="project" value="UniProtKB-UniRule"/>
</dbReference>
<organism evidence="4 5">
    <name type="scientific">Triparma columacea</name>
    <dbReference type="NCBI Taxonomy" id="722753"/>
    <lineage>
        <taxon>Eukaryota</taxon>
        <taxon>Sar</taxon>
        <taxon>Stramenopiles</taxon>
        <taxon>Ochrophyta</taxon>
        <taxon>Bolidophyceae</taxon>
        <taxon>Parmales</taxon>
        <taxon>Triparmaceae</taxon>
        <taxon>Triparma</taxon>
    </lineage>
</organism>
<accession>A0A9W7G9E1</accession>
<name>A0A9W7G9E1_9STRA</name>
<evidence type="ECO:0000259" key="3">
    <source>
        <dbReference type="PROSITE" id="PS50102"/>
    </source>
</evidence>
<reference evidence="5" key="1">
    <citation type="journal article" date="2023" name="Commun. Biol.">
        <title>Genome analysis of Parmales, the sister group of diatoms, reveals the evolutionary specialization of diatoms from phago-mixotrophs to photoautotrophs.</title>
        <authorList>
            <person name="Ban H."/>
            <person name="Sato S."/>
            <person name="Yoshikawa S."/>
            <person name="Yamada K."/>
            <person name="Nakamura Y."/>
            <person name="Ichinomiya M."/>
            <person name="Sato N."/>
            <person name="Blanc-Mathieu R."/>
            <person name="Endo H."/>
            <person name="Kuwata A."/>
            <person name="Ogata H."/>
        </authorList>
    </citation>
    <scope>NUCLEOTIDE SEQUENCE [LARGE SCALE GENOMIC DNA]</scope>
</reference>
<dbReference type="AlphaFoldDB" id="A0A9W7G9E1"/>
<dbReference type="InterPro" id="IPR012677">
    <property type="entry name" value="Nucleotide-bd_a/b_plait_sf"/>
</dbReference>
<dbReference type="InterPro" id="IPR000504">
    <property type="entry name" value="RRM_dom"/>
</dbReference>
<dbReference type="InterPro" id="IPR052462">
    <property type="entry name" value="SLIRP/GR-RBP-like"/>
</dbReference>
<evidence type="ECO:0000256" key="1">
    <source>
        <dbReference type="ARBA" id="ARBA00022884"/>
    </source>
</evidence>
<dbReference type="Gene3D" id="3.30.70.330">
    <property type="match status" value="2"/>
</dbReference>
<dbReference type="PANTHER" id="PTHR48027">
    <property type="entry name" value="HETEROGENEOUS NUCLEAR RIBONUCLEOPROTEIN 87F-RELATED"/>
    <property type="match status" value="1"/>
</dbReference>
<evidence type="ECO:0000313" key="5">
    <source>
        <dbReference type="Proteomes" id="UP001165065"/>
    </source>
</evidence>
<sequence length="272" mass="28480">MSMFGNTMDAQAGGQPMQMGAVPAMPNPAMQSEGVRLYVGNISFDTTENRLTQVFGSYGEVTDVFIPVYKDSGRKRGLAFITMATREAGDAAIAAMDQSELDGRTIKVNVSQPKGTPPPGQNFNPSMEMKLFVGNISFDTTQADVLQLFQQYGPVSDCFLPTDRQTGQPRGFAFVTMPPAEGQAAIQMANGFELKGSCLQVNRAQPKRGGFGGGGGGFNNGGGGYNGGHNPQGFRQGGYGGYNQGYGGPPVNNGYLAGNVGGGFDGGFNAGY</sequence>
<dbReference type="EMBL" id="BRYA01000984">
    <property type="protein sequence ID" value="GMI37031.1"/>
    <property type="molecule type" value="Genomic_DNA"/>
</dbReference>
<dbReference type="PROSITE" id="PS50102">
    <property type="entry name" value="RRM"/>
    <property type="match status" value="2"/>
</dbReference>
<feature type="domain" description="RRM" evidence="3">
    <location>
        <begin position="129"/>
        <end position="206"/>
    </location>
</feature>
<dbReference type="CDD" id="cd21608">
    <property type="entry name" value="RRM2_NsCP33_like"/>
    <property type="match status" value="1"/>
</dbReference>
<proteinExistence type="predicted"/>
<feature type="domain" description="RRM" evidence="3">
    <location>
        <begin position="35"/>
        <end position="113"/>
    </location>
</feature>
<protein>
    <recommendedName>
        <fullName evidence="3">RRM domain-containing protein</fullName>
    </recommendedName>
</protein>
<evidence type="ECO:0000313" key="4">
    <source>
        <dbReference type="EMBL" id="GMI37031.1"/>
    </source>
</evidence>
<dbReference type="OrthoDB" id="1875751at2759"/>
<dbReference type="Proteomes" id="UP001165065">
    <property type="component" value="Unassembled WGS sequence"/>
</dbReference>
<dbReference type="SUPFAM" id="SSF54928">
    <property type="entry name" value="RNA-binding domain, RBD"/>
    <property type="match status" value="2"/>
</dbReference>
<evidence type="ECO:0000256" key="2">
    <source>
        <dbReference type="PROSITE-ProRule" id="PRU00176"/>
    </source>
</evidence>
<dbReference type="InterPro" id="IPR035979">
    <property type="entry name" value="RBD_domain_sf"/>
</dbReference>
<keyword evidence="5" id="KW-1185">Reference proteome</keyword>
<keyword evidence="1 2" id="KW-0694">RNA-binding</keyword>
<gene>
    <name evidence="4" type="ORF">TrCOL_g7836</name>
</gene>
<dbReference type="InterPro" id="IPR048289">
    <property type="entry name" value="RRM2_NsCP33-like"/>
</dbReference>